<feature type="compositionally biased region" description="Basic and acidic residues" evidence="1">
    <location>
        <begin position="1"/>
        <end position="12"/>
    </location>
</feature>
<evidence type="ECO:0000313" key="3">
    <source>
        <dbReference type="Proteomes" id="UP001163046"/>
    </source>
</evidence>
<sequence>MEKTNKVGEAKKFLPSSFTNEDRGEVLDRPVGVVRFRSERKVLVREKPLLAKYSTEQPRQLQRSPSKEKSFREQALAKKSARSVQPSSTKSHLHALMALIMMRAKNAGGEEA</sequence>
<comment type="caution">
    <text evidence="2">The sequence shown here is derived from an EMBL/GenBank/DDBJ whole genome shotgun (WGS) entry which is preliminary data.</text>
</comment>
<feature type="region of interest" description="Disordered" evidence="1">
    <location>
        <begin position="1"/>
        <end position="23"/>
    </location>
</feature>
<evidence type="ECO:0000256" key="1">
    <source>
        <dbReference type="SAM" id="MobiDB-lite"/>
    </source>
</evidence>
<dbReference type="Proteomes" id="UP001163046">
    <property type="component" value="Unassembled WGS sequence"/>
</dbReference>
<protein>
    <submittedName>
        <fullName evidence="2">Uncharacterized protein</fullName>
    </submittedName>
</protein>
<accession>A0A9W9Z654</accession>
<keyword evidence="3" id="KW-1185">Reference proteome</keyword>
<dbReference type="EMBL" id="MU826426">
    <property type="protein sequence ID" value="KAJ7375963.1"/>
    <property type="molecule type" value="Genomic_DNA"/>
</dbReference>
<feature type="compositionally biased region" description="Basic and acidic residues" evidence="1">
    <location>
        <begin position="65"/>
        <end position="76"/>
    </location>
</feature>
<reference evidence="2" key="1">
    <citation type="submission" date="2023-01" db="EMBL/GenBank/DDBJ databases">
        <title>Genome assembly of the deep-sea coral Lophelia pertusa.</title>
        <authorList>
            <person name="Herrera S."/>
            <person name="Cordes E."/>
        </authorList>
    </citation>
    <scope>NUCLEOTIDE SEQUENCE</scope>
    <source>
        <strain evidence="2">USNM1676648</strain>
        <tissue evidence="2">Polyp</tissue>
    </source>
</reference>
<gene>
    <name evidence="2" type="ORF">OS493_037770</name>
</gene>
<feature type="compositionally biased region" description="Polar residues" evidence="1">
    <location>
        <begin position="54"/>
        <end position="64"/>
    </location>
</feature>
<feature type="region of interest" description="Disordered" evidence="1">
    <location>
        <begin position="52"/>
        <end position="91"/>
    </location>
</feature>
<evidence type="ECO:0000313" key="2">
    <source>
        <dbReference type="EMBL" id="KAJ7375963.1"/>
    </source>
</evidence>
<organism evidence="2 3">
    <name type="scientific">Desmophyllum pertusum</name>
    <dbReference type="NCBI Taxonomy" id="174260"/>
    <lineage>
        <taxon>Eukaryota</taxon>
        <taxon>Metazoa</taxon>
        <taxon>Cnidaria</taxon>
        <taxon>Anthozoa</taxon>
        <taxon>Hexacorallia</taxon>
        <taxon>Scleractinia</taxon>
        <taxon>Caryophylliina</taxon>
        <taxon>Caryophylliidae</taxon>
        <taxon>Desmophyllum</taxon>
    </lineage>
</organism>
<dbReference type="AlphaFoldDB" id="A0A9W9Z654"/>
<proteinExistence type="predicted"/>
<name>A0A9W9Z654_9CNID</name>